<organism evidence="3 4">
    <name type="scientific">Stylosanthes scabra</name>
    <dbReference type="NCBI Taxonomy" id="79078"/>
    <lineage>
        <taxon>Eukaryota</taxon>
        <taxon>Viridiplantae</taxon>
        <taxon>Streptophyta</taxon>
        <taxon>Embryophyta</taxon>
        <taxon>Tracheophyta</taxon>
        <taxon>Spermatophyta</taxon>
        <taxon>Magnoliopsida</taxon>
        <taxon>eudicotyledons</taxon>
        <taxon>Gunneridae</taxon>
        <taxon>Pentapetalae</taxon>
        <taxon>rosids</taxon>
        <taxon>fabids</taxon>
        <taxon>Fabales</taxon>
        <taxon>Fabaceae</taxon>
        <taxon>Papilionoideae</taxon>
        <taxon>50 kb inversion clade</taxon>
        <taxon>dalbergioids sensu lato</taxon>
        <taxon>Dalbergieae</taxon>
        <taxon>Pterocarpus clade</taxon>
        <taxon>Stylosanthes</taxon>
    </lineage>
</organism>
<comment type="caution">
    <text evidence="3">The sequence shown here is derived from an EMBL/GenBank/DDBJ whole genome shotgun (WGS) entry which is preliminary data.</text>
</comment>
<dbReference type="Proteomes" id="UP001341840">
    <property type="component" value="Unassembled WGS sequence"/>
</dbReference>
<gene>
    <name evidence="3" type="ORF">PIB30_008051</name>
</gene>
<feature type="region of interest" description="Disordered" evidence="2">
    <location>
        <begin position="188"/>
        <end position="231"/>
    </location>
</feature>
<keyword evidence="4" id="KW-1185">Reference proteome</keyword>
<reference evidence="3 4" key="1">
    <citation type="journal article" date="2023" name="Plants (Basel)">
        <title>Bridging the Gap: Combining Genomics and Transcriptomics Approaches to Understand Stylosanthes scabra, an Orphan Legume from the Brazilian Caatinga.</title>
        <authorList>
            <person name="Ferreira-Neto J.R.C."/>
            <person name="da Silva M.D."/>
            <person name="Binneck E."/>
            <person name="de Melo N.F."/>
            <person name="da Silva R.H."/>
            <person name="de Melo A.L.T.M."/>
            <person name="Pandolfi V."/>
            <person name="Bustamante F.O."/>
            <person name="Brasileiro-Vidal A.C."/>
            <person name="Benko-Iseppon A.M."/>
        </authorList>
    </citation>
    <scope>NUCLEOTIDE SEQUENCE [LARGE SCALE GENOMIC DNA]</scope>
    <source>
        <tissue evidence="3">Leaves</tissue>
    </source>
</reference>
<evidence type="ECO:0000256" key="1">
    <source>
        <dbReference type="SAM" id="Coils"/>
    </source>
</evidence>
<evidence type="ECO:0008006" key="5">
    <source>
        <dbReference type="Google" id="ProtNLM"/>
    </source>
</evidence>
<evidence type="ECO:0000313" key="3">
    <source>
        <dbReference type="EMBL" id="MED6180193.1"/>
    </source>
</evidence>
<dbReference type="EMBL" id="JASCZI010181260">
    <property type="protein sequence ID" value="MED6180193.1"/>
    <property type="molecule type" value="Genomic_DNA"/>
</dbReference>
<accession>A0ABU6W5F1</accession>
<evidence type="ECO:0000256" key="2">
    <source>
        <dbReference type="SAM" id="MobiDB-lite"/>
    </source>
</evidence>
<feature type="compositionally biased region" description="Basic and acidic residues" evidence="2">
    <location>
        <begin position="208"/>
        <end position="219"/>
    </location>
</feature>
<protein>
    <recommendedName>
        <fullName evidence="5">Transposase (Putative), gypsy type</fullName>
    </recommendedName>
</protein>
<feature type="coiled-coil region" evidence="1">
    <location>
        <begin position="284"/>
        <end position="353"/>
    </location>
</feature>
<proteinExistence type="predicted"/>
<evidence type="ECO:0000313" key="4">
    <source>
        <dbReference type="Proteomes" id="UP001341840"/>
    </source>
</evidence>
<keyword evidence="1" id="KW-0175">Coiled coil</keyword>
<sequence length="377" mass="43210">MGDAELEGDYVLEAAGSSDCVPFRAERGSSHFLWVYQELFTRMRVSFPFSDFQRDVLTRCKVAVSQLHLNGWGFLQTFERVCLYFGFRPIAHLFLYIYDVLIPPSRKGYVSFRAHQGRRLFASYEESIQEFKWHYFKVLPSPGKRAFWLDDKGFFLSILEFRDDLLLVKMKQNKLDRLMTMLADPTKLAKKGPSKRERPPVVNVDGEEGVKEDPSADLRQKRRRKGGKDKDVVDHVLGEDAAWEHEPLKTMPPEQLLGESWRLSCQSVACLQIFILALLMQVGLESALAAKTKAEQELLAAQDQLSVKEGERQSDLERVPRLKDDIKVLQTELKSCRSSLEQEQKRAEVAENKDVELSSSLHKSQLDLGAANEMSTY</sequence>
<name>A0ABU6W5F1_9FABA</name>